<name>A0ABR2MXW6_9ASPA</name>
<evidence type="ECO:0000256" key="7">
    <source>
        <dbReference type="ARBA" id="ARBA00022989"/>
    </source>
</evidence>
<dbReference type="InterPro" id="IPR001128">
    <property type="entry name" value="Cyt_P450"/>
</dbReference>
<dbReference type="Proteomes" id="UP001412067">
    <property type="component" value="Unassembled WGS sequence"/>
</dbReference>
<comment type="cofactor">
    <cofactor evidence="1">
        <name>heme</name>
        <dbReference type="ChEBI" id="CHEBI:30413"/>
    </cofactor>
</comment>
<dbReference type="Pfam" id="PF00067">
    <property type="entry name" value="p450"/>
    <property type="match status" value="1"/>
</dbReference>
<keyword evidence="13" id="KW-1185">Reference proteome</keyword>
<keyword evidence="9" id="KW-0408">Iron</keyword>
<sequence>MELVKSRKERKMREMVCKTETRKKDMVDELLEAEEGFTEEEMVDFLLALLVSGPETTPAMMTLIVKFLTDNPSALALVKEEQVGVRERKKGVQEALEWSDYKTMPFTASGLASGLAGRVESENGARPGGSVANGARLREEIALRKHACP</sequence>
<accession>A0ABR2MXW6</accession>
<evidence type="ECO:0000256" key="5">
    <source>
        <dbReference type="ARBA" id="ARBA00022692"/>
    </source>
</evidence>
<dbReference type="PANTHER" id="PTHR24286">
    <property type="entry name" value="CYTOCHROME P450 26"/>
    <property type="match status" value="1"/>
</dbReference>
<comment type="similarity">
    <text evidence="3">Belongs to the cytochrome P450 family.</text>
</comment>
<dbReference type="SUPFAM" id="SSF48264">
    <property type="entry name" value="Cytochrome P450"/>
    <property type="match status" value="1"/>
</dbReference>
<reference evidence="12 13" key="1">
    <citation type="journal article" date="2022" name="Nat. Plants">
        <title>Genomes of leafy and leafless Platanthera orchids illuminate the evolution of mycoheterotrophy.</title>
        <authorList>
            <person name="Li M.H."/>
            <person name="Liu K.W."/>
            <person name="Li Z."/>
            <person name="Lu H.C."/>
            <person name="Ye Q.L."/>
            <person name="Zhang D."/>
            <person name="Wang J.Y."/>
            <person name="Li Y.F."/>
            <person name="Zhong Z.M."/>
            <person name="Liu X."/>
            <person name="Yu X."/>
            <person name="Liu D.K."/>
            <person name="Tu X.D."/>
            <person name="Liu B."/>
            <person name="Hao Y."/>
            <person name="Liao X.Y."/>
            <person name="Jiang Y.T."/>
            <person name="Sun W.H."/>
            <person name="Chen J."/>
            <person name="Chen Y.Q."/>
            <person name="Ai Y."/>
            <person name="Zhai J.W."/>
            <person name="Wu S.S."/>
            <person name="Zhou Z."/>
            <person name="Hsiao Y.Y."/>
            <person name="Wu W.L."/>
            <person name="Chen Y.Y."/>
            <person name="Lin Y.F."/>
            <person name="Hsu J.L."/>
            <person name="Li C.Y."/>
            <person name="Wang Z.W."/>
            <person name="Zhao X."/>
            <person name="Zhong W.Y."/>
            <person name="Ma X.K."/>
            <person name="Ma L."/>
            <person name="Huang J."/>
            <person name="Chen G.Z."/>
            <person name="Huang M.Z."/>
            <person name="Huang L."/>
            <person name="Peng D.H."/>
            <person name="Luo Y.B."/>
            <person name="Zou S.Q."/>
            <person name="Chen S.P."/>
            <person name="Lan S."/>
            <person name="Tsai W.C."/>
            <person name="Van de Peer Y."/>
            <person name="Liu Z.J."/>
        </authorList>
    </citation>
    <scope>NUCLEOTIDE SEQUENCE [LARGE SCALE GENOMIC DNA]</scope>
    <source>
        <strain evidence="12">Lor288</strain>
    </source>
</reference>
<organism evidence="12 13">
    <name type="scientific">Platanthera guangdongensis</name>
    <dbReference type="NCBI Taxonomy" id="2320717"/>
    <lineage>
        <taxon>Eukaryota</taxon>
        <taxon>Viridiplantae</taxon>
        <taxon>Streptophyta</taxon>
        <taxon>Embryophyta</taxon>
        <taxon>Tracheophyta</taxon>
        <taxon>Spermatophyta</taxon>
        <taxon>Magnoliopsida</taxon>
        <taxon>Liliopsida</taxon>
        <taxon>Asparagales</taxon>
        <taxon>Orchidaceae</taxon>
        <taxon>Orchidoideae</taxon>
        <taxon>Orchideae</taxon>
        <taxon>Orchidinae</taxon>
        <taxon>Platanthera</taxon>
    </lineage>
</organism>
<evidence type="ECO:0000313" key="13">
    <source>
        <dbReference type="Proteomes" id="UP001412067"/>
    </source>
</evidence>
<dbReference type="EMBL" id="JBBWWR010000004">
    <property type="protein sequence ID" value="KAK8967748.1"/>
    <property type="molecule type" value="Genomic_DNA"/>
</dbReference>
<comment type="caution">
    <text evidence="12">The sequence shown here is derived from an EMBL/GenBank/DDBJ whole genome shotgun (WGS) entry which is preliminary data.</text>
</comment>
<keyword evidence="11" id="KW-0472">Membrane</keyword>
<protein>
    <submittedName>
        <fullName evidence="12">Cytochrome P450 90A1</fullName>
    </submittedName>
</protein>
<evidence type="ECO:0000256" key="4">
    <source>
        <dbReference type="ARBA" id="ARBA00022617"/>
    </source>
</evidence>
<comment type="subcellular location">
    <subcellularLocation>
        <location evidence="2">Membrane</location>
        <topology evidence="2">Single-pass membrane protein</topology>
    </subcellularLocation>
</comment>
<evidence type="ECO:0000256" key="2">
    <source>
        <dbReference type="ARBA" id="ARBA00004167"/>
    </source>
</evidence>
<evidence type="ECO:0000256" key="6">
    <source>
        <dbReference type="ARBA" id="ARBA00022723"/>
    </source>
</evidence>
<dbReference type="InterPro" id="IPR036396">
    <property type="entry name" value="Cyt_P450_sf"/>
</dbReference>
<evidence type="ECO:0000256" key="9">
    <source>
        <dbReference type="ARBA" id="ARBA00023004"/>
    </source>
</evidence>
<dbReference type="Gene3D" id="1.10.630.10">
    <property type="entry name" value="Cytochrome P450"/>
    <property type="match status" value="1"/>
</dbReference>
<gene>
    <name evidence="12" type="primary">CYP90A1</name>
    <name evidence="12" type="ORF">KSP40_PGU019248</name>
</gene>
<keyword evidence="8" id="KW-0560">Oxidoreductase</keyword>
<evidence type="ECO:0000256" key="8">
    <source>
        <dbReference type="ARBA" id="ARBA00023002"/>
    </source>
</evidence>
<keyword evidence="6" id="KW-0479">Metal-binding</keyword>
<dbReference type="PANTHER" id="PTHR24286:SF44">
    <property type="entry name" value="3BETA,22ALPHA-DIHYDROXYSTEROID 3-DEHYDROGENASE"/>
    <property type="match status" value="1"/>
</dbReference>
<keyword evidence="5" id="KW-0812">Transmembrane</keyword>
<evidence type="ECO:0000256" key="11">
    <source>
        <dbReference type="ARBA" id="ARBA00023136"/>
    </source>
</evidence>
<evidence type="ECO:0000256" key="1">
    <source>
        <dbReference type="ARBA" id="ARBA00001971"/>
    </source>
</evidence>
<proteinExistence type="inferred from homology"/>
<evidence type="ECO:0000256" key="3">
    <source>
        <dbReference type="ARBA" id="ARBA00010617"/>
    </source>
</evidence>
<evidence type="ECO:0000256" key="10">
    <source>
        <dbReference type="ARBA" id="ARBA00023033"/>
    </source>
</evidence>
<keyword evidence="4" id="KW-0349">Heme</keyword>
<keyword evidence="10" id="KW-0503">Monooxygenase</keyword>
<keyword evidence="7" id="KW-1133">Transmembrane helix</keyword>
<evidence type="ECO:0000313" key="12">
    <source>
        <dbReference type="EMBL" id="KAK8967748.1"/>
    </source>
</evidence>